<keyword evidence="1" id="KW-0472">Membrane</keyword>
<comment type="caution">
    <text evidence="2">The sequence shown here is derived from an EMBL/GenBank/DDBJ whole genome shotgun (WGS) entry which is preliminary data.</text>
</comment>
<feature type="transmembrane region" description="Helical" evidence="1">
    <location>
        <begin position="29"/>
        <end position="48"/>
    </location>
</feature>
<sequence length="69" mass="7567">MIAVASTMIWIAVIYEIMKPSKEQNNRKIIILTSFGTLSTLMITIALFQDLPFLSAGYIEEMLISGGAG</sequence>
<accession>A0ABU5C527</accession>
<name>A0ABU5C527_9BACI</name>
<keyword evidence="3" id="KW-1185">Reference proteome</keyword>
<evidence type="ECO:0000313" key="3">
    <source>
        <dbReference type="Proteomes" id="UP001281447"/>
    </source>
</evidence>
<gene>
    <name evidence="2" type="ORF">RWE15_06385</name>
</gene>
<evidence type="ECO:0000313" key="2">
    <source>
        <dbReference type="EMBL" id="MDY0394180.1"/>
    </source>
</evidence>
<proteinExistence type="predicted"/>
<protein>
    <submittedName>
        <fullName evidence="2">Uncharacterized protein</fullName>
    </submittedName>
</protein>
<keyword evidence="1" id="KW-1133">Transmembrane helix</keyword>
<dbReference type="EMBL" id="JAWDIP010000003">
    <property type="protein sequence ID" value="MDY0394180.1"/>
    <property type="molecule type" value="Genomic_DNA"/>
</dbReference>
<evidence type="ECO:0000256" key="1">
    <source>
        <dbReference type="SAM" id="Phobius"/>
    </source>
</evidence>
<organism evidence="2 3">
    <name type="scientific">Tigheibacillus halophilus</name>
    <dbReference type="NCBI Taxonomy" id="361280"/>
    <lineage>
        <taxon>Bacteria</taxon>
        <taxon>Bacillati</taxon>
        <taxon>Bacillota</taxon>
        <taxon>Bacilli</taxon>
        <taxon>Bacillales</taxon>
        <taxon>Bacillaceae</taxon>
        <taxon>Tigheibacillus</taxon>
    </lineage>
</organism>
<reference evidence="2 3" key="1">
    <citation type="submission" date="2023-10" db="EMBL/GenBank/DDBJ databases">
        <title>Virgibacillus halophilus 5B73C genome.</title>
        <authorList>
            <person name="Miliotis G."/>
            <person name="Sengupta P."/>
            <person name="Hameed A."/>
            <person name="Chuvochina M."/>
            <person name="Mcdonagh F."/>
            <person name="Simpson A.C."/>
            <person name="Singh N.K."/>
            <person name="Rekha P.D."/>
            <person name="Raman K."/>
            <person name="Hugenholtz P."/>
            <person name="Venkateswaran K."/>
        </authorList>
    </citation>
    <scope>NUCLEOTIDE SEQUENCE [LARGE SCALE GENOMIC DNA]</scope>
    <source>
        <strain evidence="2 3">5B73C</strain>
    </source>
</reference>
<dbReference type="Proteomes" id="UP001281447">
    <property type="component" value="Unassembled WGS sequence"/>
</dbReference>
<keyword evidence="1" id="KW-0812">Transmembrane</keyword>